<dbReference type="Gene3D" id="1.10.1470.10">
    <property type="entry name" value="YjbJ"/>
    <property type="match status" value="1"/>
</dbReference>
<keyword evidence="5" id="KW-1185">Reference proteome</keyword>
<evidence type="ECO:0000313" key="4">
    <source>
        <dbReference type="EMBL" id="BCT77904.1"/>
    </source>
</evidence>
<gene>
    <name evidence="4" type="ORF">SCMU_37460</name>
</gene>
<proteinExistence type="inferred from homology"/>
<dbReference type="SUPFAM" id="SSF69047">
    <property type="entry name" value="Hypothetical protein YjbJ"/>
    <property type="match status" value="1"/>
</dbReference>
<evidence type="ECO:0000256" key="2">
    <source>
        <dbReference type="SAM" id="MobiDB-lite"/>
    </source>
</evidence>
<dbReference type="InterPro" id="IPR036629">
    <property type="entry name" value="YjbJ_sf"/>
</dbReference>
<dbReference type="RefSeq" id="WP_229230561.1">
    <property type="nucleotide sequence ID" value="NZ_AP024525.1"/>
</dbReference>
<evidence type="ECO:0000256" key="1">
    <source>
        <dbReference type="ARBA" id="ARBA00009129"/>
    </source>
</evidence>
<accession>A0ABN6FNB6</accession>
<comment type="similarity">
    <text evidence="1">Belongs to the UPF0337 (CsbD) family.</text>
</comment>
<dbReference type="Proteomes" id="UP001319861">
    <property type="component" value="Chromosome"/>
</dbReference>
<evidence type="ECO:0000313" key="5">
    <source>
        <dbReference type="Proteomes" id="UP001319861"/>
    </source>
</evidence>
<feature type="compositionally biased region" description="Basic and acidic residues" evidence="2">
    <location>
        <begin position="1"/>
        <end position="39"/>
    </location>
</feature>
<feature type="domain" description="CsbD-like" evidence="3">
    <location>
        <begin position="5"/>
        <end position="57"/>
    </location>
</feature>
<organism evidence="4 5">
    <name type="scientific">Sinomonas cyclohexanicum</name>
    <name type="common">Corynebacterium cyclohexanicum</name>
    <dbReference type="NCBI Taxonomy" id="322009"/>
    <lineage>
        <taxon>Bacteria</taxon>
        <taxon>Bacillati</taxon>
        <taxon>Actinomycetota</taxon>
        <taxon>Actinomycetes</taxon>
        <taxon>Micrococcales</taxon>
        <taxon>Micrococcaceae</taxon>
        <taxon>Sinomonas</taxon>
    </lineage>
</organism>
<name>A0ABN6FNB6_SINCY</name>
<sequence>MGAGDKFENKAEDLKGKAKEHVGDATDNRDLEAEGKADQAKAGLKQAGEHLKDAVRDVKGD</sequence>
<dbReference type="EMBL" id="AP024525">
    <property type="protein sequence ID" value="BCT77904.1"/>
    <property type="molecule type" value="Genomic_DNA"/>
</dbReference>
<protein>
    <submittedName>
        <fullName evidence="4">CsbD family protein</fullName>
    </submittedName>
</protein>
<dbReference type="InterPro" id="IPR008462">
    <property type="entry name" value="CsbD"/>
</dbReference>
<feature type="compositionally biased region" description="Basic and acidic residues" evidence="2">
    <location>
        <begin position="47"/>
        <end position="61"/>
    </location>
</feature>
<feature type="region of interest" description="Disordered" evidence="2">
    <location>
        <begin position="1"/>
        <end position="61"/>
    </location>
</feature>
<evidence type="ECO:0000259" key="3">
    <source>
        <dbReference type="Pfam" id="PF05532"/>
    </source>
</evidence>
<reference evidence="4 5" key="1">
    <citation type="journal article" date="2021" name="J. Biosci. Bioeng.">
        <title>Identification and characterization of a chc gene cluster responsible for the aromatization pathway of cyclohexanecarboxylate degradation in Sinomonas cyclohexanicum ATCC 51369.</title>
        <authorList>
            <person name="Yamamoto T."/>
            <person name="Hasegawa Y."/>
            <person name="Lau P.C.K."/>
            <person name="Iwaki H."/>
        </authorList>
    </citation>
    <scope>NUCLEOTIDE SEQUENCE [LARGE SCALE GENOMIC DNA]</scope>
    <source>
        <strain evidence="4 5">ATCC 51369</strain>
    </source>
</reference>
<dbReference type="Pfam" id="PF05532">
    <property type="entry name" value="CsbD"/>
    <property type="match status" value="1"/>
</dbReference>